<comment type="caution">
    <text evidence="2">The sequence shown here is derived from an EMBL/GenBank/DDBJ whole genome shotgun (WGS) entry which is preliminary data.</text>
</comment>
<keyword evidence="1" id="KW-1133">Transmembrane helix</keyword>
<protein>
    <recommendedName>
        <fullName evidence="4">DUF4345 domain-containing protein</fullName>
    </recommendedName>
</protein>
<feature type="transmembrane region" description="Helical" evidence="1">
    <location>
        <begin position="12"/>
        <end position="31"/>
    </location>
</feature>
<gene>
    <name evidence="2" type="ORF">C3942_18305</name>
</gene>
<organism evidence="2 3">
    <name type="scientific">Solimonas fluminis</name>
    <dbReference type="NCBI Taxonomy" id="2086571"/>
    <lineage>
        <taxon>Bacteria</taxon>
        <taxon>Pseudomonadati</taxon>
        <taxon>Pseudomonadota</taxon>
        <taxon>Gammaproteobacteria</taxon>
        <taxon>Nevskiales</taxon>
        <taxon>Nevskiaceae</taxon>
        <taxon>Solimonas</taxon>
    </lineage>
</organism>
<dbReference type="AlphaFoldDB" id="A0A2S5TC16"/>
<keyword evidence="1" id="KW-0812">Transmembrane</keyword>
<dbReference type="EMBL" id="PSNW01000012">
    <property type="protein sequence ID" value="PPE72496.1"/>
    <property type="molecule type" value="Genomic_DNA"/>
</dbReference>
<evidence type="ECO:0008006" key="4">
    <source>
        <dbReference type="Google" id="ProtNLM"/>
    </source>
</evidence>
<keyword evidence="1" id="KW-0472">Membrane</keyword>
<evidence type="ECO:0000256" key="1">
    <source>
        <dbReference type="SAM" id="Phobius"/>
    </source>
</evidence>
<proteinExistence type="predicted"/>
<feature type="transmembrane region" description="Helical" evidence="1">
    <location>
        <begin position="52"/>
        <end position="71"/>
    </location>
</feature>
<keyword evidence="3" id="KW-1185">Reference proteome</keyword>
<dbReference type="OrthoDB" id="5382495at2"/>
<evidence type="ECO:0000313" key="2">
    <source>
        <dbReference type="EMBL" id="PPE72496.1"/>
    </source>
</evidence>
<feature type="transmembrane region" description="Helical" evidence="1">
    <location>
        <begin position="77"/>
        <end position="97"/>
    </location>
</feature>
<dbReference type="RefSeq" id="WP_104231812.1">
    <property type="nucleotide sequence ID" value="NZ_PSNW01000012.1"/>
</dbReference>
<feature type="transmembrane region" description="Helical" evidence="1">
    <location>
        <begin position="109"/>
        <end position="127"/>
    </location>
</feature>
<name>A0A2S5TC16_9GAMM</name>
<evidence type="ECO:0000313" key="3">
    <source>
        <dbReference type="Proteomes" id="UP000238220"/>
    </source>
</evidence>
<dbReference type="Proteomes" id="UP000238220">
    <property type="component" value="Unassembled WGS sequence"/>
</dbReference>
<sequence>MLGLWGEHARLFLLVIAATTTLVFALPIFLAPLHWARRFGWRIPADTDLAIYFGRCLGAFILIVECLMLRAGLTGVGLQFTFEVLALVGVLMVAVHVRGAVQGIQPISETLEIGMYSGLLLLTLLFWPH</sequence>
<reference evidence="2 3" key="1">
    <citation type="submission" date="2018-02" db="EMBL/GenBank/DDBJ databases">
        <title>Genome sequencing of Solimonas sp. HR-BB.</title>
        <authorList>
            <person name="Lee Y."/>
            <person name="Jeon C.O."/>
        </authorList>
    </citation>
    <scope>NUCLEOTIDE SEQUENCE [LARGE SCALE GENOMIC DNA]</scope>
    <source>
        <strain evidence="2 3">HR-BB</strain>
    </source>
</reference>
<accession>A0A2S5TC16</accession>